<evidence type="ECO:0000259" key="15">
    <source>
        <dbReference type="PROSITE" id="PS50089"/>
    </source>
</evidence>
<dbReference type="PANTHER" id="PTHR45977:SF13">
    <property type="entry name" value="GB|AAF27103.1"/>
    <property type="match status" value="1"/>
</dbReference>
<keyword evidence="9" id="KW-0862">Zinc</keyword>
<evidence type="ECO:0000313" key="17">
    <source>
        <dbReference type="Proteomes" id="UP000693970"/>
    </source>
</evidence>
<reference evidence="16" key="2">
    <citation type="submission" date="2021-04" db="EMBL/GenBank/DDBJ databases">
        <authorList>
            <person name="Podell S."/>
        </authorList>
    </citation>
    <scope>NUCLEOTIDE SEQUENCE</scope>
    <source>
        <strain evidence="16">Hildebrandi</strain>
    </source>
</reference>
<feature type="compositionally biased region" description="Polar residues" evidence="13">
    <location>
        <begin position="114"/>
        <end position="124"/>
    </location>
</feature>
<feature type="transmembrane region" description="Helical" evidence="14">
    <location>
        <begin position="72"/>
        <end position="89"/>
    </location>
</feature>
<feature type="compositionally biased region" description="Polar residues" evidence="13">
    <location>
        <begin position="255"/>
        <end position="269"/>
    </location>
</feature>
<dbReference type="EMBL" id="JAGRRH010000006">
    <property type="protein sequence ID" value="KAG7368682.1"/>
    <property type="molecule type" value="Genomic_DNA"/>
</dbReference>
<dbReference type="OrthoDB" id="48923at2759"/>
<dbReference type="GO" id="GO:0008270">
    <property type="term" value="F:zinc ion binding"/>
    <property type="evidence" value="ECO:0007669"/>
    <property type="project" value="UniProtKB-KW"/>
</dbReference>
<proteinExistence type="predicted"/>
<keyword evidence="8" id="KW-0833">Ubl conjugation pathway</keyword>
<keyword evidence="5 14" id="KW-0812">Transmembrane</keyword>
<keyword evidence="17" id="KW-1185">Reference proteome</keyword>
<feature type="transmembrane region" description="Helical" evidence="14">
    <location>
        <begin position="187"/>
        <end position="207"/>
    </location>
</feature>
<gene>
    <name evidence="16" type="ORF">IV203_031425</name>
</gene>
<dbReference type="AlphaFoldDB" id="A0A9K3Q2D9"/>
<evidence type="ECO:0000256" key="9">
    <source>
        <dbReference type="ARBA" id="ARBA00022833"/>
    </source>
</evidence>
<sequence>MLFIWTNDGGPLQYIGLVVFLMQVIVPQLQLWFEDQDVKDFIPSFVVGDQHLPPASATTPPTTIPEPVQNKFPWEIAVIAIFVAAWIIVRFPENPAGSYQQQHRQHQPNGGGNNNERQNTQHQPPNEEGTETISARERIRRFLVAVGFERRAEDMMSIFFFFVAVFMLWGIRTGAVEQYGGVSGFVLHWIPYMHQYTALAAVGFEVYRRLWRMEGGNRTSYIMRQQQKAKMERMMELVKQVPLETFVPQEEDQGNDQSLPSDSSSNKCYSSTSISKLKEMLQRRGVPQGEIDSFVDKQNLVDRLLQCRQYADSCCICFEPYEEGEPLRILPRCHHELHVECFEKWVLTFANHPIKLSQEPCCPLCKDSLECK</sequence>
<dbReference type="PROSITE" id="PS50089">
    <property type="entry name" value="ZF_RING_2"/>
    <property type="match status" value="1"/>
</dbReference>
<evidence type="ECO:0000256" key="2">
    <source>
        <dbReference type="ARBA" id="ARBA00004141"/>
    </source>
</evidence>
<evidence type="ECO:0000256" key="12">
    <source>
        <dbReference type="PROSITE-ProRule" id="PRU00175"/>
    </source>
</evidence>
<feature type="transmembrane region" description="Helical" evidence="14">
    <location>
        <begin position="158"/>
        <end position="175"/>
    </location>
</feature>
<keyword evidence="7 12" id="KW-0863">Zinc-finger</keyword>
<feature type="domain" description="RING-type" evidence="15">
    <location>
        <begin position="314"/>
        <end position="366"/>
    </location>
</feature>
<evidence type="ECO:0000256" key="11">
    <source>
        <dbReference type="ARBA" id="ARBA00023136"/>
    </source>
</evidence>
<keyword evidence="6" id="KW-0479">Metal-binding</keyword>
<comment type="catalytic activity">
    <reaction evidence="1">
        <text>S-ubiquitinyl-[E2 ubiquitin-conjugating enzyme]-L-cysteine + [acceptor protein]-L-lysine = [E2 ubiquitin-conjugating enzyme]-L-cysteine + N(6)-ubiquitinyl-[acceptor protein]-L-lysine.</text>
        <dbReference type="EC" id="2.3.2.27"/>
    </reaction>
</comment>
<keyword evidence="11 14" id="KW-0472">Membrane</keyword>
<evidence type="ECO:0000256" key="3">
    <source>
        <dbReference type="ARBA" id="ARBA00012483"/>
    </source>
</evidence>
<evidence type="ECO:0000256" key="14">
    <source>
        <dbReference type="SAM" id="Phobius"/>
    </source>
</evidence>
<evidence type="ECO:0000256" key="13">
    <source>
        <dbReference type="SAM" id="MobiDB-lite"/>
    </source>
</evidence>
<accession>A0A9K3Q2D9</accession>
<feature type="region of interest" description="Disordered" evidence="13">
    <location>
        <begin position="98"/>
        <end position="133"/>
    </location>
</feature>
<evidence type="ECO:0000256" key="1">
    <source>
        <dbReference type="ARBA" id="ARBA00000900"/>
    </source>
</evidence>
<dbReference type="InterPro" id="IPR001841">
    <property type="entry name" value="Znf_RING"/>
</dbReference>
<feature type="region of interest" description="Disordered" evidence="13">
    <location>
        <begin position="249"/>
        <end position="269"/>
    </location>
</feature>
<dbReference type="SMART" id="SM00184">
    <property type="entry name" value="RING"/>
    <property type="match status" value="1"/>
</dbReference>
<dbReference type="GO" id="GO:0016020">
    <property type="term" value="C:membrane"/>
    <property type="evidence" value="ECO:0007669"/>
    <property type="project" value="UniProtKB-SubCell"/>
</dbReference>
<evidence type="ECO:0000256" key="7">
    <source>
        <dbReference type="ARBA" id="ARBA00022771"/>
    </source>
</evidence>
<organism evidence="16 17">
    <name type="scientific">Nitzschia inconspicua</name>
    <dbReference type="NCBI Taxonomy" id="303405"/>
    <lineage>
        <taxon>Eukaryota</taxon>
        <taxon>Sar</taxon>
        <taxon>Stramenopiles</taxon>
        <taxon>Ochrophyta</taxon>
        <taxon>Bacillariophyta</taxon>
        <taxon>Bacillariophyceae</taxon>
        <taxon>Bacillariophycidae</taxon>
        <taxon>Bacillariales</taxon>
        <taxon>Bacillariaceae</taxon>
        <taxon>Nitzschia</taxon>
    </lineage>
</organism>
<evidence type="ECO:0000256" key="5">
    <source>
        <dbReference type="ARBA" id="ARBA00022692"/>
    </source>
</evidence>
<comment type="subcellular location">
    <subcellularLocation>
        <location evidence="2">Membrane</location>
        <topology evidence="2">Multi-pass membrane protein</topology>
    </subcellularLocation>
</comment>
<evidence type="ECO:0000256" key="4">
    <source>
        <dbReference type="ARBA" id="ARBA00022679"/>
    </source>
</evidence>
<dbReference type="PANTHER" id="PTHR45977">
    <property type="entry name" value="TARGET OF ERK KINASE MPK-1"/>
    <property type="match status" value="1"/>
</dbReference>
<reference evidence="16" key="1">
    <citation type="journal article" date="2021" name="Sci. Rep.">
        <title>Diploid genomic architecture of Nitzschia inconspicua, an elite biomass production diatom.</title>
        <authorList>
            <person name="Oliver A."/>
            <person name="Podell S."/>
            <person name="Pinowska A."/>
            <person name="Traller J.C."/>
            <person name="Smith S.R."/>
            <person name="McClure R."/>
            <person name="Beliaev A."/>
            <person name="Bohutskyi P."/>
            <person name="Hill E.A."/>
            <person name="Rabines A."/>
            <person name="Zheng H."/>
            <person name="Allen L.Z."/>
            <person name="Kuo A."/>
            <person name="Grigoriev I.V."/>
            <person name="Allen A.E."/>
            <person name="Hazlebeck D."/>
            <person name="Allen E.E."/>
        </authorList>
    </citation>
    <scope>NUCLEOTIDE SEQUENCE</scope>
    <source>
        <strain evidence="16">Hildebrandi</strain>
    </source>
</reference>
<name>A0A9K3Q2D9_9STRA</name>
<evidence type="ECO:0000256" key="6">
    <source>
        <dbReference type="ARBA" id="ARBA00022723"/>
    </source>
</evidence>
<dbReference type="Proteomes" id="UP000693970">
    <property type="component" value="Unassembled WGS sequence"/>
</dbReference>
<evidence type="ECO:0000256" key="10">
    <source>
        <dbReference type="ARBA" id="ARBA00022989"/>
    </source>
</evidence>
<dbReference type="GO" id="GO:0061630">
    <property type="term" value="F:ubiquitin protein ligase activity"/>
    <property type="evidence" value="ECO:0007669"/>
    <property type="project" value="UniProtKB-EC"/>
</dbReference>
<dbReference type="GO" id="GO:0016567">
    <property type="term" value="P:protein ubiquitination"/>
    <property type="evidence" value="ECO:0007669"/>
    <property type="project" value="TreeGrafter"/>
</dbReference>
<keyword evidence="4" id="KW-0808">Transferase</keyword>
<dbReference type="GO" id="GO:0006511">
    <property type="term" value="P:ubiquitin-dependent protein catabolic process"/>
    <property type="evidence" value="ECO:0007669"/>
    <property type="project" value="TreeGrafter"/>
</dbReference>
<feature type="transmembrane region" description="Helical" evidence="14">
    <location>
        <begin position="12"/>
        <end position="33"/>
    </location>
</feature>
<keyword evidence="10 14" id="KW-1133">Transmembrane helix</keyword>
<protein>
    <recommendedName>
        <fullName evidence="3">RING-type E3 ubiquitin transferase</fullName>
        <ecNumber evidence="3">2.3.2.27</ecNumber>
    </recommendedName>
</protein>
<evidence type="ECO:0000313" key="16">
    <source>
        <dbReference type="EMBL" id="KAG7368682.1"/>
    </source>
</evidence>
<evidence type="ECO:0000256" key="8">
    <source>
        <dbReference type="ARBA" id="ARBA00022786"/>
    </source>
</evidence>
<dbReference type="EC" id="2.3.2.27" evidence="3"/>
<comment type="caution">
    <text evidence="16">The sequence shown here is derived from an EMBL/GenBank/DDBJ whole genome shotgun (WGS) entry which is preliminary data.</text>
</comment>
<dbReference type="Pfam" id="PF13639">
    <property type="entry name" value="zf-RING_2"/>
    <property type="match status" value="1"/>
</dbReference>